<name>A0A382KAF4_9ZZZZ</name>
<accession>A0A382KAF4</accession>
<evidence type="ECO:0000313" key="1">
    <source>
        <dbReference type="EMBL" id="SVC21440.1"/>
    </source>
</evidence>
<organism evidence="1">
    <name type="scientific">marine metagenome</name>
    <dbReference type="NCBI Taxonomy" id="408172"/>
    <lineage>
        <taxon>unclassified sequences</taxon>
        <taxon>metagenomes</taxon>
        <taxon>ecological metagenomes</taxon>
    </lineage>
</organism>
<protein>
    <submittedName>
        <fullName evidence="1">Uncharacterized protein</fullName>
    </submittedName>
</protein>
<gene>
    <name evidence="1" type="ORF">METZ01_LOCUS274294</name>
</gene>
<feature type="non-terminal residue" evidence="1">
    <location>
        <position position="422"/>
    </location>
</feature>
<sequence>VDPVLVRKGTYLFTLGDPVYSQNNITSYGSWVLKNEATGNNVASSSKPIDVGSEELISKIGLSVKIKQGVNPAEDPLIIPNNGFLYGSMEFGDINDRWLTGVPDRDDENGFVWGLNWIRAGSHTNDNNGQLSDYSIDDDPNGIYETVIEQTINVFGGMEYSGGTWAPYHLASVYKDGPGYSNSTTNQVKMLDLHSVDIIITDSMAAWSKCVVVEAQDDDLLSVGGQTKMGLRLTPSINKYKDLVNDGTMGMSWFPGYAINVETGERLNIVFAEDSYLSEDNGRDLIWNPSSNVVTEAFPQWSPQTNEFSGGSYLLGGKHYIYVIGGSAEVKKDSTYINGTVSPNYDECAWIYNQLKNYENPGYAANIWQVFKNTTWVGLPLLSPGRTLHSNDVTIKLRVSKPFNQYITRDASQILDKNDNLT</sequence>
<feature type="non-terminal residue" evidence="1">
    <location>
        <position position="1"/>
    </location>
</feature>
<dbReference type="AlphaFoldDB" id="A0A382KAF4"/>
<dbReference type="EMBL" id="UINC01079439">
    <property type="protein sequence ID" value="SVC21440.1"/>
    <property type="molecule type" value="Genomic_DNA"/>
</dbReference>
<proteinExistence type="predicted"/>
<reference evidence="1" key="1">
    <citation type="submission" date="2018-05" db="EMBL/GenBank/DDBJ databases">
        <authorList>
            <person name="Lanie J.A."/>
            <person name="Ng W.-L."/>
            <person name="Kazmierczak K.M."/>
            <person name="Andrzejewski T.M."/>
            <person name="Davidsen T.M."/>
            <person name="Wayne K.J."/>
            <person name="Tettelin H."/>
            <person name="Glass J.I."/>
            <person name="Rusch D."/>
            <person name="Podicherti R."/>
            <person name="Tsui H.-C.T."/>
            <person name="Winkler M.E."/>
        </authorList>
    </citation>
    <scope>NUCLEOTIDE SEQUENCE</scope>
</reference>